<dbReference type="Proteomes" id="UP000243528">
    <property type="component" value="Unassembled WGS sequence"/>
</dbReference>
<feature type="transmembrane region" description="Helical" evidence="7">
    <location>
        <begin position="245"/>
        <end position="264"/>
    </location>
</feature>
<evidence type="ECO:0000256" key="7">
    <source>
        <dbReference type="RuleBase" id="RU363032"/>
    </source>
</evidence>
<keyword evidence="6 7" id="KW-0472">Membrane</keyword>
<dbReference type="PANTHER" id="PTHR43744">
    <property type="entry name" value="ABC TRANSPORTER PERMEASE PROTEIN MG189-RELATED-RELATED"/>
    <property type="match status" value="1"/>
</dbReference>
<comment type="similarity">
    <text evidence="7">Belongs to the binding-protein-dependent transport system permease family.</text>
</comment>
<protein>
    <submittedName>
        <fullName evidence="9">Carbohydrate ABC transporter membrane protein 2 (CUT1 family)</fullName>
    </submittedName>
</protein>
<dbReference type="InterPro" id="IPR035906">
    <property type="entry name" value="MetI-like_sf"/>
</dbReference>
<dbReference type="Gene3D" id="1.10.3720.10">
    <property type="entry name" value="MetI-like"/>
    <property type="match status" value="1"/>
</dbReference>
<keyword evidence="4 7" id="KW-0812">Transmembrane</keyword>
<keyword evidence="2 7" id="KW-0813">Transport</keyword>
<evidence type="ECO:0000256" key="1">
    <source>
        <dbReference type="ARBA" id="ARBA00004651"/>
    </source>
</evidence>
<evidence type="ECO:0000256" key="4">
    <source>
        <dbReference type="ARBA" id="ARBA00022692"/>
    </source>
</evidence>
<sequence length="281" mass="30561">MRTRMPSTPGVVVRTAGAVMVSLLFLIPLLWVVASSFRPGNSAFGYTSPFTFEAFVPLGGDVSNYVALFDGYFVRAVGNSLLVAAATVVFGLVLSVFAAFALSALQFPGREAFFVVVVLSFLIPFDAIAIPMSAQFRDWGLANTYVGLILPGLANGFAIFVLRQFFLGIPRELLEAARVDGLAWWRILWQVYLPLCRPALVGAGLMLFLSQWQSYVWPLLIGSDTEHHLAPIALANLRGQLEVNFGQIFAGSVVLTLIPGLLLLTFQRHFTDSVAATGIKD</sequence>
<evidence type="ECO:0000256" key="3">
    <source>
        <dbReference type="ARBA" id="ARBA00022475"/>
    </source>
</evidence>
<feature type="domain" description="ABC transmembrane type-1" evidence="8">
    <location>
        <begin position="77"/>
        <end position="266"/>
    </location>
</feature>
<reference evidence="9 10" key="1">
    <citation type="submission" date="2018-03" db="EMBL/GenBank/DDBJ databases">
        <title>Genomic Encyclopedia of Archaeal and Bacterial Type Strains, Phase II (KMG-II): from individual species to whole genera.</title>
        <authorList>
            <person name="Goeker M."/>
        </authorList>
    </citation>
    <scope>NUCLEOTIDE SEQUENCE [LARGE SCALE GENOMIC DNA]</scope>
    <source>
        <strain evidence="9 10">DSM 45211</strain>
    </source>
</reference>
<dbReference type="PANTHER" id="PTHR43744:SF8">
    <property type="entry name" value="SN-GLYCEROL-3-PHOSPHATE TRANSPORT SYSTEM PERMEASE PROTEIN UGPE"/>
    <property type="match status" value="1"/>
</dbReference>
<organism evidence="9 10">
    <name type="scientific">Haloactinopolyspora alba</name>
    <dbReference type="NCBI Taxonomy" id="648780"/>
    <lineage>
        <taxon>Bacteria</taxon>
        <taxon>Bacillati</taxon>
        <taxon>Actinomycetota</taxon>
        <taxon>Actinomycetes</taxon>
        <taxon>Jiangellales</taxon>
        <taxon>Jiangellaceae</taxon>
        <taxon>Haloactinopolyspora</taxon>
    </lineage>
</organism>
<proteinExistence type="inferred from homology"/>
<evidence type="ECO:0000256" key="6">
    <source>
        <dbReference type="ARBA" id="ARBA00023136"/>
    </source>
</evidence>
<comment type="subcellular location">
    <subcellularLocation>
        <location evidence="1 7">Cell membrane</location>
        <topology evidence="1 7">Multi-pass membrane protein</topology>
    </subcellularLocation>
</comment>
<dbReference type="GO" id="GO:0005886">
    <property type="term" value="C:plasma membrane"/>
    <property type="evidence" value="ECO:0007669"/>
    <property type="project" value="UniProtKB-SubCell"/>
</dbReference>
<dbReference type="InterPro" id="IPR000515">
    <property type="entry name" value="MetI-like"/>
</dbReference>
<keyword evidence="3" id="KW-1003">Cell membrane</keyword>
<feature type="transmembrane region" description="Helical" evidence="7">
    <location>
        <begin position="145"/>
        <end position="166"/>
    </location>
</feature>
<feature type="transmembrane region" description="Helical" evidence="7">
    <location>
        <begin position="81"/>
        <end position="105"/>
    </location>
</feature>
<comment type="caution">
    <text evidence="9">The sequence shown here is derived from an EMBL/GenBank/DDBJ whole genome shotgun (WGS) entry which is preliminary data.</text>
</comment>
<evidence type="ECO:0000313" key="9">
    <source>
        <dbReference type="EMBL" id="PSL05855.1"/>
    </source>
</evidence>
<evidence type="ECO:0000313" key="10">
    <source>
        <dbReference type="Proteomes" id="UP000243528"/>
    </source>
</evidence>
<keyword evidence="10" id="KW-1185">Reference proteome</keyword>
<dbReference type="CDD" id="cd06261">
    <property type="entry name" value="TM_PBP2"/>
    <property type="match status" value="1"/>
</dbReference>
<evidence type="ECO:0000256" key="2">
    <source>
        <dbReference type="ARBA" id="ARBA00022448"/>
    </source>
</evidence>
<keyword evidence="5 7" id="KW-1133">Transmembrane helix</keyword>
<dbReference type="SUPFAM" id="SSF161098">
    <property type="entry name" value="MetI-like"/>
    <property type="match status" value="1"/>
</dbReference>
<name>A0A2P8E8P8_9ACTN</name>
<evidence type="ECO:0000256" key="5">
    <source>
        <dbReference type="ARBA" id="ARBA00022989"/>
    </source>
</evidence>
<dbReference type="PROSITE" id="PS50928">
    <property type="entry name" value="ABC_TM1"/>
    <property type="match status" value="1"/>
</dbReference>
<accession>A0A2P8E8P8</accession>
<feature type="transmembrane region" description="Helical" evidence="7">
    <location>
        <begin position="187"/>
        <end position="209"/>
    </location>
</feature>
<feature type="transmembrane region" description="Helical" evidence="7">
    <location>
        <begin position="112"/>
        <end position="133"/>
    </location>
</feature>
<dbReference type="EMBL" id="PYGE01000003">
    <property type="protein sequence ID" value="PSL05855.1"/>
    <property type="molecule type" value="Genomic_DNA"/>
</dbReference>
<dbReference type="Pfam" id="PF00528">
    <property type="entry name" value="BPD_transp_1"/>
    <property type="match status" value="1"/>
</dbReference>
<evidence type="ECO:0000259" key="8">
    <source>
        <dbReference type="PROSITE" id="PS50928"/>
    </source>
</evidence>
<dbReference type="AlphaFoldDB" id="A0A2P8E8P8"/>
<gene>
    <name evidence="9" type="ORF">CLV30_1036</name>
</gene>
<dbReference type="GO" id="GO:0055085">
    <property type="term" value="P:transmembrane transport"/>
    <property type="evidence" value="ECO:0007669"/>
    <property type="project" value="InterPro"/>
</dbReference>
<feature type="transmembrane region" description="Helical" evidence="7">
    <location>
        <begin position="12"/>
        <end position="34"/>
    </location>
</feature>